<feature type="transmembrane region" description="Helical" evidence="4">
    <location>
        <begin position="198"/>
        <end position="218"/>
    </location>
</feature>
<dbReference type="GO" id="GO:0022857">
    <property type="term" value="F:transmembrane transporter activity"/>
    <property type="evidence" value="ECO:0007669"/>
    <property type="project" value="InterPro"/>
</dbReference>
<dbReference type="Gene3D" id="1.20.1250.20">
    <property type="entry name" value="MFS general substrate transporter like domains"/>
    <property type="match status" value="2"/>
</dbReference>
<evidence type="ECO:0000259" key="5">
    <source>
        <dbReference type="PROSITE" id="PS50850"/>
    </source>
</evidence>
<keyword evidence="3 4" id="KW-0472">Membrane</keyword>
<keyword evidence="1 4" id="KW-0812">Transmembrane</keyword>
<feature type="transmembrane region" description="Helical" evidence="4">
    <location>
        <begin position="59"/>
        <end position="83"/>
    </location>
</feature>
<dbReference type="InterPro" id="IPR052528">
    <property type="entry name" value="Sugar_transport-like"/>
</dbReference>
<feature type="transmembrane region" description="Helical" evidence="4">
    <location>
        <begin position="251"/>
        <end position="272"/>
    </location>
</feature>
<dbReference type="PANTHER" id="PTHR23526">
    <property type="entry name" value="INTEGRAL MEMBRANE TRANSPORT PROTEIN-RELATED"/>
    <property type="match status" value="1"/>
</dbReference>
<feature type="transmembrane region" description="Helical" evidence="4">
    <location>
        <begin position="123"/>
        <end position="148"/>
    </location>
</feature>
<proteinExistence type="predicted"/>
<feature type="transmembrane region" description="Helical" evidence="4">
    <location>
        <begin position="21"/>
        <end position="39"/>
    </location>
</feature>
<accession>A0A235BT69</accession>
<feature type="transmembrane region" description="Helical" evidence="4">
    <location>
        <begin position="95"/>
        <end position="117"/>
    </location>
</feature>
<feature type="domain" description="Major facilitator superfamily (MFS) profile" evidence="5">
    <location>
        <begin position="197"/>
        <end position="436"/>
    </location>
</feature>
<evidence type="ECO:0000256" key="1">
    <source>
        <dbReference type="ARBA" id="ARBA00022692"/>
    </source>
</evidence>
<keyword evidence="2 4" id="KW-1133">Transmembrane helix</keyword>
<dbReference type="InterPro" id="IPR036259">
    <property type="entry name" value="MFS_trans_sf"/>
</dbReference>
<feature type="transmembrane region" description="Helical" evidence="4">
    <location>
        <begin position="401"/>
        <end position="422"/>
    </location>
</feature>
<feature type="transmembrane region" description="Helical" evidence="4">
    <location>
        <begin position="169"/>
        <end position="186"/>
    </location>
</feature>
<dbReference type="SUPFAM" id="SSF103473">
    <property type="entry name" value="MFS general substrate transporter"/>
    <property type="match status" value="1"/>
</dbReference>
<organism evidence="6 7">
    <name type="scientific">candidate division WOR-3 bacterium JGI_Cruoil_03_44_89</name>
    <dbReference type="NCBI Taxonomy" id="1973748"/>
    <lineage>
        <taxon>Bacteria</taxon>
        <taxon>Bacteria division WOR-3</taxon>
    </lineage>
</organism>
<feature type="transmembrane region" description="Helical" evidence="4">
    <location>
        <begin position="314"/>
        <end position="332"/>
    </location>
</feature>
<dbReference type="Proteomes" id="UP000215215">
    <property type="component" value="Unassembled WGS sequence"/>
</dbReference>
<evidence type="ECO:0000256" key="3">
    <source>
        <dbReference type="ARBA" id="ARBA00023136"/>
    </source>
</evidence>
<evidence type="ECO:0000313" key="6">
    <source>
        <dbReference type="EMBL" id="OYD14917.1"/>
    </source>
</evidence>
<dbReference type="AlphaFoldDB" id="A0A235BT69"/>
<dbReference type="InterPro" id="IPR011701">
    <property type="entry name" value="MFS"/>
</dbReference>
<dbReference type="InterPro" id="IPR020846">
    <property type="entry name" value="MFS_dom"/>
</dbReference>
<name>A0A235BT69_UNCW3</name>
<feature type="transmembrane region" description="Helical" evidence="4">
    <location>
        <begin position="338"/>
        <end position="363"/>
    </location>
</feature>
<dbReference type="PANTHER" id="PTHR23526:SF1">
    <property type="entry name" value="MAJOR FACILITATOR SUPERFAMILY MFS_1"/>
    <property type="match status" value="1"/>
</dbReference>
<sequence length="436" mass="48107">MNIQKDKIPMVSKAKSNKLKWNFAMGLLHGIFYTGGLAFSEPSTVLPVFLSNLTSSKTLVGLSSTIMSKFGGIGSILPQLFVASKLENKAHKKPVLAVAIIIRALCWGLLALITYLFGRSHPLGIILSLFFFLTLFTFMGGIAVIPFYDIWGKAIPSTLRGRFFGYRQLFGGIIAIGSGLIVKAILGNKGIFFPNNYALLFLFSFILISISYIALGSVKEPIEEVHKRALSFGEFMKKAYHILKFDNNYKLFLIVQILAGAMGLALPFYVLYAKDVLGVRLGMVGIFLSAQMLGSVLSNILWAHLSDFTGNKKVIQISIFLGLMVPLIALLTPTHLSALFISLFVLIGFSITGQIIGNTNFLLDIAPTKDRPTYISLRGTLRLPVVVFPLIGGLIVQHISYNFLFIMTILTVLVGFILSFRLSEPRKIEPIKELKL</sequence>
<gene>
    <name evidence="6" type="ORF">CH333_06995</name>
</gene>
<dbReference type="EMBL" id="NOZQ01000152">
    <property type="protein sequence ID" value="OYD14917.1"/>
    <property type="molecule type" value="Genomic_DNA"/>
</dbReference>
<dbReference type="Pfam" id="PF07690">
    <property type="entry name" value="MFS_1"/>
    <property type="match status" value="1"/>
</dbReference>
<comment type="caution">
    <text evidence="6">The sequence shown here is derived from an EMBL/GenBank/DDBJ whole genome shotgun (WGS) entry which is preliminary data.</text>
</comment>
<evidence type="ECO:0000256" key="2">
    <source>
        <dbReference type="ARBA" id="ARBA00022989"/>
    </source>
</evidence>
<dbReference type="PROSITE" id="PS50850">
    <property type="entry name" value="MFS"/>
    <property type="match status" value="1"/>
</dbReference>
<evidence type="ECO:0000313" key="7">
    <source>
        <dbReference type="Proteomes" id="UP000215215"/>
    </source>
</evidence>
<protein>
    <recommendedName>
        <fullName evidence="5">Major facilitator superfamily (MFS) profile domain-containing protein</fullName>
    </recommendedName>
</protein>
<evidence type="ECO:0000256" key="4">
    <source>
        <dbReference type="SAM" id="Phobius"/>
    </source>
</evidence>
<reference evidence="6 7" key="1">
    <citation type="submission" date="2017-07" db="EMBL/GenBank/DDBJ databases">
        <title>Recovery of genomes from metagenomes via a dereplication, aggregation, and scoring strategy.</title>
        <authorList>
            <person name="Sieber C.M."/>
            <person name="Probst A.J."/>
            <person name="Sharrar A."/>
            <person name="Thomas B.C."/>
            <person name="Hess M."/>
            <person name="Tringe S.G."/>
            <person name="Banfield J.F."/>
        </authorList>
    </citation>
    <scope>NUCLEOTIDE SEQUENCE [LARGE SCALE GENOMIC DNA]</scope>
    <source>
        <strain evidence="6">JGI_Cruoil_03_44_89</strain>
    </source>
</reference>
<feature type="transmembrane region" description="Helical" evidence="4">
    <location>
        <begin position="278"/>
        <end position="302"/>
    </location>
</feature>
<feature type="transmembrane region" description="Helical" evidence="4">
    <location>
        <begin position="375"/>
        <end position="395"/>
    </location>
</feature>